<dbReference type="PANTHER" id="PTHR33939">
    <property type="entry name" value="PROTEIN CBG22215"/>
    <property type="match status" value="1"/>
</dbReference>
<accession>A0AAW1TX07</accession>
<dbReference type="PANTHER" id="PTHR33939:SF1">
    <property type="entry name" value="DUF4371 DOMAIN-CONTAINING PROTEIN"/>
    <property type="match status" value="1"/>
</dbReference>
<dbReference type="Proteomes" id="UP001431783">
    <property type="component" value="Unassembled WGS sequence"/>
</dbReference>
<evidence type="ECO:0000313" key="1">
    <source>
        <dbReference type="EMBL" id="KAK9871694.1"/>
    </source>
</evidence>
<sequence length="220" mass="26003">MAFESKLYKNPLSSQSLEIVYNILKFMKDESTNNTVTIPLSKVMDRVAAATRVSIATINRIKREACDIESNTVKSFSTSNKRRSDRNSRIRLDDFDLADLRRTILNFHVTDKRVPTTKRIHRKFCSDFNYQGSTESLRKEVKKLGFRSKKFQNNRTVLMEKPDVRHSRVHFLKKMSKYREEGRNILYVDESYIHSTHTKEKYWTDNSKEVLKKPISKDQR</sequence>
<reference evidence="1 2" key="1">
    <citation type="submission" date="2023-03" db="EMBL/GenBank/DDBJ databases">
        <title>Genome insight into feeding habits of ladybird beetles.</title>
        <authorList>
            <person name="Li H.-S."/>
            <person name="Huang Y.-H."/>
            <person name="Pang H."/>
        </authorList>
    </citation>
    <scope>NUCLEOTIDE SEQUENCE [LARGE SCALE GENOMIC DNA]</scope>
    <source>
        <strain evidence="1">SYSU_2023b</strain>
        <tissue evidence="1">Whole body</tissue>
    </source>
</reference>
<gene>
    <name evidence="1" type="ORF">WA026_014145</name>
</gene>
<organism evidence="1 2">
    <name type="scientific">Henosepilachna vigintioctopunctata</name>
    <dbReference type="NCBI Taxonomy" id="420089"/>
    <lineage>
        <taxon>Eukaryota</taxon>
        <taxon>Metazoa</taxon>
        <taxon>Ecdysozoa</taxon>
        <taxon>Arthropoda</taxon>
        <taxon>Hexapoda</taxon>
        <taxon>Insecta</taxon>
        <taxon>Pterygota</taxon>
        <taxon>Neoptera</taxon>
        <taxon>Endopterygota</taxon>
        <taxon>Coleoptera</taxon>
        <taxon>Polyphaga</taxon>
        <taxon>Cucujiformia</taxon>
        <taxon>Coccinelloidea</taxon>
        <taxon>Coccinellidae</taxon>
        <taxon>Epilachninae</taxon>
        <taxon>Epilachnini</taxon>
        <taxon>Henosepilachna</taxon>
    </lineage>
</organism>
<evidence type="ECO:0000313" key="2">
    <source>
        <dbReference type="Proteomes" id="UP001431783"/>
    </source>
</evidence>
<comment type="caution">
    <text evidence="1">The sequence shown here is derived from an EMBL/GenBank/DDBJ whole genome shotgun (WGS) entry which is preliminary data.</text>
</comment>
<protein>
    <recommendedName>
        <fullName evidence="3">Transposase</fullName>
    </recommendedName>
</protein>
<name>A0AAW1TX07_9CUCU</name>
<dbReference type="EMBL" id="JARQZJ010000007">
    <property type="protein sequence ID" value="KAK9871694.1"/>
    <property type="molecule type" value="Genomic_DNA"/>
</dbReference>
<evidence type="ECO:0008006" key="3">
    <source>
        <dbReference type="Google" id="ProtNLM"/>
    </source>
</evidence>
<proteinExistence type="predicted"/>
<keyword evidence="2" id="KW-1185">Reference proteome</keyword>
<dbReference type="AlphaFoldDB" id="A0AAW1TX07"/>